<dbReference type="Gene3D" id="3.10.100.10">
    <property type="entry name" value="Mannose-Binding Protein A, subunit A"/>
    <property type="match status" value="1"/>
</dbReference>
<keyword evidence="3" id="KW-1185">Reference proteome</keyword>
<dbReference type="InterPro" id="IPR018378">
    <property type="entry name" value="C-type_lectin_CS"/>
</dbReference>
<reference evidence="4" key="2">
    <citation type="submission" date="2025-08" db="UniProtKB">
        <authorList>
            <consortium name="RefSeq"/>
        </authorList>
    </citation>
    <scope>IDENTIFICATION</scope>
    <source>
        <strain evidence="4">14028-0561.14</strain>
        <tissue evidence="4">Whole fly</tissue>
    </source>
</reference>
<sequence length="142" mass="16539">MDCEPYFSLAGFAKVSWLEANHICNQVGSVLATVRNKEHHQLMLDYVFRNEKYFGNMTFWLGATNLVYRSYSWTWLSTGIPVTYAQWAKREPKSNRRGQDACLILDSGDHMWHSANCSEKNFFICENICMLDYSGLDKKVYI</sequence>
<dbReference type="AlphaFoldDB" id="A0A6P4JQR4"/>
<dbReference type="PANTHER" id="PTHR22803">
    <property type="entry name" value="MANNOSE, PHOSPHOLIPASE, LECTIN RECEPTOR RELATED"/>
    <property type="match status" value="1"/>
</dbReference>
<dbReference type="GeneID" id="108085151"/>
<dbReference type="Proteomes" id="UP001652661">
    <property type="component" value="Chromosome 2R"/>
</dbReference>
<evidence type="ECO:0000313" key="3">
    <source>
        <dbReference type="Proteomes" id="UP001652661"/>
    </source>
</evidence>
<dbReference type="CDD" id="cd00037">
    <property type="entry name" value="CLECT"/>
    <property type="match status" value="1"/>
</dbReference>
<name>A0A6P4JQR4_DROKI</name>
<gene>
    <name evidence="4" type="primary">LOC108085151</name>
</gene>
<dbReference type="RefSeq" id="XP_017037163.2">
    <property type="nucleotide sequence ID" value="XM_017181674.2"/>
</dbReference>
<dbReference type="OrthoDB" id="418245at2759"/>
<organism evidence="3 4">
    <name type="scientific">Drosophila kikkawai</name>
    <name type="common">Fruit fly</name>
    <dbReference type="NCBI Taxonomy" id="30033"/>
    <lineage>
        <taxon>Eukaryota</taxon>
        <taxon>Metazoa</taxon>
        <taxon>Ecdysozoa</taxon>
        <taxon>Arthropoda</taxon>
        <taxon>Hexapoda</taxon>
        <taxon>Insecta</taxon>
        <taxon>Pterygota</taxon>
        <taxon>Neoptera</taxon>
        <taxon>Endopterygota</taxon>
        <taxon>Diptera</taxon>
        <taxon>Brachycera</taxon>
        <taxon>Muscomorpha</taxon>
        <taxon>Ephydroidea</taxon>
        <taxon>Drosophilidae</taxon>
        <taxon>Drosophila</taxon>
        <taxon>Sophophora</taxon>
    </lineage>
</organism>
<keyword evidence="1" id="KW-1015">Disulfide bond</keyword>
<dbReference type="Pfam" id="PF00059">
    <property type="entry name" value="Lectin_C"/>
    <property type="match status" value="1"/>
</dbReference>
<dbReference type="SUPFAM" id="SSF56436">
    <property type="entry name" value="C-type lectin-like"/>
    <property type="match status" value="1"/>
</dbReference>
<evidence type="ECO:0000259" key="2">
    <source>
        <dbReference type="PROSITE" id="PS50041"/>
    </source>
</evidence>
<evidence type="ECO:0000256" key="1">
    <source>
        <dbReference type="ARBA" id="ARBA00023157"/>
    </source>
</evidence>
<dbReference type="PROSITE" id="PS50041">
    <property type="entry name" value="C_TYPE_LECTIN_2"/>
    <property type="match status" value="1"/>
</dbReference>
<dbReference type="InterPro" id="IPR016186">
    <property type="entry name" value="C-type_lectin-like/link_sf"/>
</dbReference>
<dbReference type="InterPro" id="IPR050111">
    <property type="entry name" value="C-type_lectin/snaclec_domain"/>
</dbReference>
<dbReference type="PROSITE" id="PS00615">
    <property type="entry name" value="C_TYPE_LECTIN_1"/>
    <property type="match status" value="1"/>
</dbReference>
<dbReference type="SMART" id="SM00034">
    <property type="entry name" value="CLECT"/>
    <property type="match status" value="1"/>
</dbReference>
<proteinExistence type="predicted"/>
<dbReference type="InterPro" id="IPR001304">
    <property type="entry name" value="C-type_lectin-like"/>
</dbReference>
<dbReference type="InterPro" id="IPR016187">
    <property type="entry name" value="CTDL_fold"/>
</dbReference>
<reference evidence="3" key="1">
    <citation type="submission" date="2025-05" db="UniProtKB">
        <authorList>
            <consortium name="RefSeq"/>
        </authorList>
    </citation>
    <scope>NUCLEOTIDE SEQUENCE [LARGE SCALE GENOMIC DNA]</scope>
    <source>
        <strain evidence="3">14028-0561.14</strain>
    </source>
</reference>
<accession>A0A6P4JQR4</accession>
<feature type="domain" description="C-type lectin" evidence="2">
    <location>
        <begin position="1"/>
        <end position="126"/>
    </location>
</feature>
<protein>
    <submittedName>
        <fullName evidence="4">Mannose-binding protein</fullName>
    </submittedName>
</protein>
<evidence type="ECO:0000313" key="4">
    <source>
        <dbReference type="RefSeq" id="XP_017037163.2"/>
    </source>
</evidence>